<evidence type="ECO:0000313" key="2">
    <source>
        <dbReference type="Proteomes" id="UP000036955"/>
    </source>
</evidence>
<dbReference type="InterPro" id="IPR025683">
    <property type="entry name" value="Protein_beta"/>
</dbReference>
<evidence type="ECO:0000313" key="1">
    <source>
        <dbReference type="EMBL" id="KNH30317.1"/>
    </source>
</evidence>
<dbReference type="Proteomes" id="UP000036955">
    <property type="component" value="Unassembled WGS sequence"/>
</dbReference>
<name>A0A0L1MP72_PSESX</name>
<organism evidence="1 2">
    <name type="scientific">Pseudomonas syringae</name>
    <dbReference type="NCBI Taxonomy" id="317"/>
    <lineage>
        <taxon>Bacteria</taxon>
        <taxon>Pseudomonadati</taxon>
        <taxon>Pseudomonadota</taxon>
        <taxon>Gammaproteobacteria</taxon>
        <taxon>Pseudomonadales</taxon>
        <taxon>Pseudomonadaceae</taxon>
        <taxon>Pseudomonas</taxon>
    </lineage>
</organism>
<proteinExistence type="predicted"/>
<dbReference type="Pfam" id="PF14350">
    <property type="entry name" value="Beta_protein"/>
    <property type="match status" value="1"/>
</dbReference>
<gene>
    <name evidence="1" type="ORF">ACS77_00430</name>
</gene>
<reference evidence="1 2" key="1">
    <citation type="submission" date="2015-06" db="EMBL/GenBank/DDBJ databases">
        <authorList>
            <person name="Hoefler B.C."/>
            <person name="Straight P.D."/>
        </authorList>
    </citation>
    <scope>NUCLEOTIDE SEQUENCE [LARGE SCALE GENOMIC DNA]</scope>
    <source>
        <strain evidence="1 2">Riq4</strain>
    </source>
</reference>
<protein>
    <recommendedName>
        <fullName evidence="3">Beta protein</fullName>
    </recommendedName>
</protein>
<dbReference type="EMBL" id="LFQK01000001">
    <property type="protein sequence ID" value="KNH30317.1"/>
    <property type="molecule type" value="Genomic_DNA"/>
</dbReference>
<evidence type="ECO:0008006" key="3">
    <source>
        <dbReference type="Google" id="ProtNLM"/>
    </source>
</evidence>
<sequence length="378" mass="42187">MIPTYVPLLKALKSEFKAVEKLTSLGSDKICPLFDVARIGKNITEAKRFAGCPELTTAYLNEVVSGIASVWSGRTAMVDLYHWMPNAKIESGEHVVPYVYSVLDTLGVSVIPVVGYDRWDNDEYRMAIQAIDFPADRDYCIRLDSTAIEDAAEPDFFLENIVAIVEGLEIEPSRCCVLIDFSDATSTSVEFMLSRSAEILEILSDLGFNYYVTAGCSLPKSINEAVSKPDSTGTVIRREMVLWQALRELMPKVKIVYGDYGVRGPNTNEGVISTHTNGKIRYTINKQFFIVRGHSMQLPGKGAQMYTLARILMASSHYMGEPFSWGDFQVGECSRQKIKGGAPQWITIDTNHHLVYAVAEVEEFERVLARRIAFSTDS</sequence>
<accession>A0A0L1MP72</accession>
<comment type="caution">
    <text evidence="1">The sequence shown here is derived from an EMBL/GenBank/DDBJ whole genome shotgun (WGS) entry which is preliminary data.</text>
</comment>
<dbReference type="AlphaFoldDB" id="A0A0L1MP72"/>
<dbReference type="PATRIC" id="fig|317.197.peg.92"/>